<sequence length="87" mass="9468">MMVWRCGFGEAPGIGRAEARARDCSEQNLTHSCCGPGSHSAVGPTTSPDRKVRLCHTSNVWTIHRSRTRVRQGLTGFAANVIVLPHL</sequence>
<dbReference type="EMBL" id="ML996081">
    <property type="protein sequence ID" value="KAF2156781.1"/>
    <property type="molecule type" value="Genomic_DNA"/>
</dbReference>
<gene>
    <name evidence="1" type="ORF">K461DRAFT_4126</name>
</gene>
<proteinExistence type="predicted"/>
<dbReference type="AlphaFoldDB" id="A0A9P4J813"/>
<evidence type="ECO:0000313" key="1">
    <source>
        <dbReference type="EMBL" id="KAF2156781.1"/>
    </source>
</evidence>
<protein>
    <submittedName>
        <fullName evidence="1">Uncharacterized protein</fullName>
    </submittedName>
</protein>
<organism evidence="1 2">
    <name type="scientific">Myriangium duriaei CBS 260.36</name>
    <dbReference type="NCBI Taxonomy" id="1168546"/>
    <lineage>
        <taxon>Eukaryota</taxon>
        <taxon>Fungi</taxon>
        <taxon>Dikarya</taxon>
        <taxon>Ascomycota</taxon>
        <taxon>Pezizomycotina</taxon>
        <taxon>Dothideomycetes</taxon>
        <taxon>Dothideomycetidae</taxon>
        <taxon>Myriangiales</taxon>
        <taxon>Myriangiaceae</taxon>
        <taxon>Myriangium</taxon>
    </lineage>
</organism>
<accession>A0A9P4J813</accession>
<name>A0A9P4J813_9PEZI</name>
<keyword evidence="2" id="KW-1185">Reference proteome</keyword>
<evidence type="ECO:0000313" key="2">
    <source>
        <dbReference type="Proteomes" id="UP000799439"/>
    </source>
</evidence>
<reference evidence="1" key="1">
    <citation type="journal article" date="2020" name="Stud. Mycol.">
        <title>101 Dothideomycetes genomes: a test case for predicting lifestyles and emergence of pathogens.</title>
        <authorList>
            <person name="Haridas S."/>
            <person name="Albert R."/>
            <person name="Binder M."/>
            <person name="Bloem J."/>
            <person name="Labutti K."/>
            <person name="Salamov A."/>
            <person name="Andreopoulos B."/>
            <person name="Baker S."/>
            <person name="Barry K."/>
            <person name="Bills G."/>
            <person name="Bluhm B."/>
            <person name="Cannon C."/>
            <person name="Castanera R."/>
            <person name="Culley D."/>
            <person name="Daum C."/>
            <person name="Ezra D."/>
            <person name="Gonzalez J."/>
            <person name="Henrissat B."/>
            <person name="Kuo A."/>
            <person name="Liang C."/>
            <person name="Lipzen A."/>
            <person name="Lutzoni F."/>
            <person name="Magnuson J."/>
            <person name="Mondo S."/>
            <person name="Nolan M."/>
            <person name="Ohm R."/>
            <person name="Pangilinan J."/>
            <person name="Park H.-J."/>
            <person name="Ramirez L."/>
            <person name="Alfaro M."/>
            <person name="Sun H."/>
            <person name="Tritt A."/>
            <person name="Yoshinaga Y."/>
            <person name="Zwiers L.-H."/>
            <person name="Turgeon B."/>
            <person name="Goodwin S."/>
            <person name="Spatafora J."/>
            <person name="Crous P."/>
            <person name="Grigoriev I."/>
        </authorList>
    </citation>
    <scope>NUCLEOTIDE SEQUENCE</scope>
    <source>
        <strain evidence="1">CBS 260.36</strain>
    </source>
</reference>
<dbReference type="Proteomes" id="UP000799439">
    <property type="component" value="Unassembled WGS sequence"/>
</dbReference>
<comment type="caution">
    <text evidence="1">The sequence shown here is derived from an EMBL/GenBank/DDBJ whole genome shotgun (WGS) entry which is preliminary data.</text>
</comment>